<keyword evidence="1" id="KW-0732">Signal</keyword>
<evidence type="ECO:0000313" key="2">
    <source>
        <dbReference type="EMBL" id="CAL4069674.1"/>
    </source>
</evidence>
<evidence type="ECO:0000313" key="3">
    <source>
        <dbReference type="Proteomes" id="UP001497623"/>
    </source>
</evidence>
<keyword evidence="3" id="KW-1185">Reference proteome</keyword>
<comment type="caution">
    <text evidence="2">The sequence shown here is derived from an EMBL/GenBank/DDBJ whole genome shotgun (WGS) entry which is preliminary data.</text>
</comment>
<protein>
    <submittedName>
        <fullName evidence="2">Uncharacterized protein</fullName>
    </submittedName>
</protein>
<accession>A0AAV2Q540</accession>
<feature type="signal peptide" evidence="1">
    <location>
        <begin position="1"/>
        <end position="20"/>
    </location>
</feature>
<name>A0AAV2Q540_MEGNR</name>
<dbReference type="EMBL" id="CAXKWB010003617">
    <property type="protein sequence ID" value="CAL4069674.1"/>
    <property type="molecule type" value="Genomic_DNA"/>
</dbReference>
<proteinExistence type="predicted"/>
<feature type="chain" id="PRO_5043674102" evidence="1">
    <location>
        <begin position="21"/>
        <end position="209"/>
    </location>
</feature>
<organism evidence="2 3">
    <name type="scientific">Meganyctiphanes norvegica</name>
    <name type="common">Northern krill</name>
    <name type="synonym">Thysanopoda norvegica</name>
    <dbReference type="NCBI Taxonomy" id="48144"/>
    <lineage>
        <taxon>Eukaryota</taxon>
        <taxon>Metazoa</taxon>
        <taxon>Ecdysozoa</taxon>
        <taxon>Arthropoda</taxon>
        <taxon>Crustacea</taxon>
        <taxon>Multicrustacea</taxon>
        <taxon>Malacostraca</taxon>
        <taxon>Eumalacostraca</taxon>
        <taxon>Eucarida</taxon>
        <taxon>Euphausiacea</taxon>
        <taxon>Euphausiidae</taxon>
        <taxon>Meganyctiphanes</taxon>
    </lineage>
</organism>
<gene>
    <name evidence="2" type="ORF">MNOR_LOCUS7988</name>
</gene>
<evidence type="ECO:0000256" key="1">
    <source>
        <dbReference type="SAM" id="SignalP"/>
    </source>
</evidence>
<dbReference type="AlphaFoldDB" id="A0AAV2Q540"/>
<reference evidence="2 3" key="1">
    <citation type="submission" date="2024-05" db="EMBL/GenBank/DDBJ databases">
        <authorList>
            <person name="Wallberg A."/>
        </authorList>
    </citation>
    <scope>NUCLEOTIDE SEQUENCE [LARGE SCALE GENOMIC DNA]</scope>
</reference>
<sequence>MQKQVMKYQVLMALFVGSYASIPLQGSLGSPCVTTTTVTRNNRVTDTRIKEPCMHASCPVEFNCPQAGCRTATLTHTVQLPSTWVKPVSMSPLPFCFGIVFRCAAPSTQAFTCENQDDCRHIVTTTVVSTTNEPNTRQTPLPCFKPECPRIFVCPDGDCQTATLTKTLVVPPTGVQLGFSSASSCHNLACLVLETETVSCPGYTLTFPG</sequence>
<dbReference type="Proteomes" id="UP001497623">
    <property type="component" value="Unassembled WGS sequence"/>
</dbReference>